<comment type="caution">
    <text evidence="2">The sequence shown here is derived from an EMBL/GenBank/DDBJ whole genome shotgun (WGS) entry which is preliminary data.</text>
</comment>
<sequence length="342" mass="38048">MATSLFASRDAPTDALEQWVDGLPRDHNVEIRNETHRIVDSGQQLGWAEPILEPIGPASPAGHRSGTCFEVESTEMREACVESIGAYLETDAVVHEVRHQRNAYHTDLVYADIDPDALERRTRAFGSEEPLHDPLQRFKTWWYIYEHGPKPKPEAVENGLYSDARKNRKHITWLLNNGYLALSATDCLTAVMPPSIANLHAVELKRRDWETALEQAARARRCEAKAKPFALPTYQYDRWGYADYAWVALDAGAIGPALEHADRFREEGVGLLAIAEGGTVVSHIDAEHRPRGRYTRDRAYVESEVWDRIDAAECVQASEDGSDGEGAQATLGLVTDGSGGES</sequence>
<protein>
    <submittedName>
        <fullName evidence="2">Uncharacterized protein</fullName>
    </submittedName>
</protein>
<organism evidence="2 3">
    <name type="scientific">Natrinema saccharevitans</name>
    <dbReference type="NCBI Taxonomy" id="301967"/>
    <lineage>
        <taxon>Archaea</taxon>
        <taxon>Methanobacteriati</taxon>
        <taxon>Methanobacteriota</taxon>
        <taxon>Stenosarchaea group</taxon>
        <taxon>Halobacteria</taxon>
        <taxon>Halobacteriales</taxon>
        <taxon>Natrialbaceae</taxon>
        <taxon>Natrinema</taxon>
    </lineage>
</organism>
<keyword evidence="3" id="KW-1185">Reference proteome</keyword>
<dbReference type="Proteomes" id="UP000189370">
    <property type="component" value="Unassembled WGS sequence"/>
</dbReference>
<evidence type="ECO:0000313" key="3">
    <source>
        <dbReference type="Proteomes" id="UP000189370"/>
    </source>
</evidence>
<name>A0A1S8AR59_9EURY</name>
<feature type="region of interest" description="Disordered" evidence="1">
    <location>
        <begin position="316"/>
        <end position="342"/>
    </location>
</feature>
<reference evidence="3" key="1">
    <citation type="submission" date="2016-04" db="EMBL/GenBank/DDBJ databases">
        <authorList>
            <person name="Chen S.-C."/>
            <person name="Lai M.-C."/>
        </authorList>
    </citation>
    <scope>NUCLEOTIDE SEQUENCE [LARGE SCALE GENOMIC DNA]</scope>
    <source>
        <strain evidence="3">AB14</strain>
    </source>
</reference>
<evidence type="ECO:0000256" key="1">
    <source>
        <dbReference type="SAM" id="MobiDB-lite"/>
    </source>
</evidence>
<dbReference type="RefSeq" id="WP_076148832.1">
    <property type="nucleotide sequence ID" value="NZ_LWLN01000003.1"/>
</dbReference>
<proteinExistence type="predicted"/>
<gene>
    <name evidence="2" type="ORF">A6E15_19220</name>
</gene>
<dbReference type="OrthoDB" id="350608at2157"/>
<accession>A0A1S8AR59</accession>
<dbReference type="STRING" id="301967.A6E15_19220"/>
<dbReference type="AlphaFoldDB" id="A0A1S8AR59"/>
<dbReference type="EMBL" id="LWLN01000003">
    <property type="protein sequence ID" value="OLZ39096.1"/>
    <property type="molecule type" value="Genomic_DNA"/>
</dbReference>
<evidence type="ECO:0000313" key="2">
    <source>
        <dbReference type="EMBL" id="OLZ39096.1"/>
    </source>
</evidence>